<dbReference type="GO" id="GO:0006281">
    <property type="term" value="P:DNA repair"/>
    <property type="evidence" value="ECO:0007669"/>
    <property type="project" value="InterPro"/>
</dbReference>
<evidence type="ECO:0000313" key="2">
    <source>
        <dbReference type="EMBL" id="RIA78830.1"/>
    </source>
</evidence>
<dbReference type="Proteomes" id="UP000265703">
    <property type="component" value="Unassembled WGS sequence"/>
</dbReference>
<dbReference type="OrthoDB" id="10261556at2759"/>
<dbReference type="InterPro" id="IPR018982">
    <property type="entry name" value="RQC_domain"/>
</dbReference>
<protein>
    <recommendedName>
        <fullName evidence="1">RQC domain-containing protein</fullName>
    </recommendedName>
</protein>
<dbReference type="GO" id="GO:0043138">
    <property type="term" value="F:3'-5' DNA helicase activity"/>
    <property type="evidence" value="ECO:0007669"/>
    <property type="project" value="InterPro"/>
</dbReference>
<dbReference type="Pfam" id="PF09382">
    <property type="entry name" value="RQC"/>
    <property type="match status" value="1"/>
</dbReference>
<reference evidence="2 3" key="1">
    <citation type="submission" date="2018-06" db="EMBL/GenBank/DDBJ databases">
        <title>Comparative genomics reveals the genomic features of Rhizophagus irregularis, R. cerebriforme, R. diaphanum and Gigaspora rosea, and their symbiotic lifestyle signature.</title>
        <authorList>
            <person name="Morin E."/>
            <person name="San Clemente H."/>
            <person name="Chen E.C.H."/>
            <person name="De La Providencia I."/>
            <person name="Hainaut M."/>
            <person name="Kuo A."/>
            <person name="Kohler A."/>
            <person name="Murat C."/>
            <person name="Tang N."/>
            <person name="Roy S."/>
            <person name="Loubradou J."/>
            <person name="Henrissat B."/>
            <person name="Grigoriev I.V."/>
            <person name="Corradi N."/>
            <person name="Roux C."/>
            <person name="Martin F.M."/>
        </authorList>
    </citation>
    <scope>NUCLEOTIDE SEQUENCE [LARGE SCALE GENOMIC DNA]</scope>
    <source>
        <strain evidence="2 3">DAOM 227022</strain>
    </source>
</reference>
<keyword evidence="3" id="KW-1185">Reference proteome</keyword>
<proteinExistence type="predicted"/>
<name>A0A397RWW1_9GLOM</name>
<accession>A0A397RWW1</accession>
<organism evidence="2 3">
    <name type="scientific">Glomus cerebriforme</name>
    <dbReference type="NCBI Taxonomy" id="658196"/>
    <lineage>
        <taxon>Eukaryota</taxon>
        <taxon>Fungi</taxon>
        <taxon>Fungi incertae sedis</taxon>
        <taxon>Mucoromycota</taxon>
        <taxon>Glomeromycotina</taxon>
        <taxon>Glomeromycetes</taxon>
        <taxon>Glomerales</taxon>
        <taxon>Glomeraceae</taxon>
        <taxon>Glomus</taxon>
    </lineage>
</organism>
<gene>
    <name evidence="2" type="ORF">C1645_842247</name>
</gene>
<dbReference type="STRING" id="658196.A0A397RWW1"/>
<evidence type="ECO:0000313" key="3">
    <source>
        <dbReference type="Proteomes" id="UP000265703"/>
    </source>
</evidence>
<dbReference type="EMBL" id="QKYT01001994">
    <property type="protein sequence ID" value="RIA78830.1"/>
    <property type="molecule type" value="Genomic_DNA"/>
</dbReference>
<dbReference type="InterPro" id="IPR036388">
    <property type="entry name" value="WH-like_DNA-bd_sf"/>
</dbReference>
<dbReference type="GO" id="GO:0006260">
    <property type="term" value="P:DNA replication"/>
    <property type="evidence" value="ECO:0007669"/>
    <property type="project" value="InterPro"/>
</dbReference>
<sequence length="154" mass="17795">MEINSNNIRVVIHAEAPMTNLIQEAGRVGCDRNTAMHAIFFIWKYQGWPDEEKPPVCEKCDNCIKRTANRLKLIDGKEEIIKLLEVVEFPTQEEQVSLDDVVDVFRGGKTMRIKQKKWDTLPVFPMEKRKVLKTKELVQFALADLVVRNIAKTI</sequence>
<feature type="domain" description="RQC" evidence="1">
    <location>
        <begin position="73"/>
        <end position="128"/>
    </location>
</feature>
<dbReference type="Gene3D" id="1.10.10.10">
    <property type="entry name" value="Winged helix-like DNA-binding domain superfamily/Winged helix DNA-binding domain"/>
    <property type="match status" value="1"/>
</dbReference>
<dbReference type="AlphaFoldDB" id="A0A397RWW1"/>
<evidence type="ECO:0000259" key="1">
    <source>
        <dbReference type="Pfam" id="PF09382"/>
    </source>
</evidence>
<comment type="caution">
    <text evidence="2">The sequence shown here is derived from an EMBL/GenBank/DDBJ whole genome shotgun (WGS) entry which is preliminary data.</text>
</comment>